<name>A0ACC0P2F1_RHOML</name>
<accession>A0ACC0P2F1</accession>
<sequence length="469" mass="51545">MSALEPLCGAPFLPERHHSELPLNCTVLESELPGFATVETESPLVSMAAGVLLQCPSGDLLCHMRNKLGELVHIQSVSVTLILGVYGSVNLQLGPNSSVLITPNPLFVEYIKVEQLDEANIGPTLYGLYEDPPCDVVTTWSQTRRTSLPAGLHKACHFEWIYVLNEGSQINISYSVNSTSLSSLILIIAQENLVVAVFIFICCVNMILKPESLQGVKALLNGLRTHRSGVIQQDISWSSSYYVAVGNMNSEEVEVQLNLTVTSLLYNTTSAYYNCAVAQGACSLKMFFPNGNSAVLTSPGPEQATTSQMWCVKLSYGPRWITYIVGIGGMTILMLLGFHFLNNFQCSREERTSFQFGEMTSERAPLLSQKDDDLSSWGSSYDSVSQGDEDLEDVMAADSLEGKPLKDGEYNNNIRRLCAICFDAPRDCFFLPCGHCVACFACGTRIAELAGTCPICRRNMKKVRRIFTV</sequence>
<dbReference type="EMBL" id="CM046391">
    <property type="protein sequence ID" value="KAI8559635.1"/>
    <property type="molecule type" value="Genomic_DNA"/>
</dbReference>
<gene>
    <name evidence="1" type="ORF">RHMOL_Rhmol04G0188800</name>
</gene>
<proteinExistence type="predicted"/>
<organism evidence="1 2">
    <name type="scientific">Rhododendron molle</name>
    <name type="common">Chinese azalea</name>
    <name type="synonym">Azalea mollis</name>
    <dbReference type="NCBI Taxonomy" id="49168"/>
    <lineage>
        <taxon>Eukaryota</taxon>
        <taxon>Viridiplantae</taxon>
        <taxon>Streptophyta</taxon>
        <taxon>Embryophyta</taxon>
        <taxon>Tracheophyta</taxon>
        <taxon>Spermatophyta</taxon>
        <taxon>Magnoliopsida</taxon>
        <taxon>eudicotyledons</taxon>
        <taxon>Gunneridae</taxon>
        <taxon>Pentapetalae</taxon>
        <taxon>asterids</taxon>
        <taxon>Ericales</taxon>
        <taxon>Ericaceae</taxon>
        <taxon>Ericoideae</taxon>
        <taxon>Rhodoreae</taxon>
        <taxon>Rhododendron</taxon>
    </lineage>
</organism>
<dbReference type="Proteomes" id="UP001062846">
    <property type="component" value="Chromosome 4"/>
</dbReference>
<protein>
    <submittedName>
        <fullName evidence="1">Uncharacterized protein</fullName>
    </submittedName>
</protein>
<evidence type="ECO:0000313" key="1">
    <source>
        <dbReference type="EMBL" id="KAI8559635.1"/>
    </source>
</evidence>
<keyword evidence="2" id="KW-1185">Reference proteome</keyword>
<evidence type="ECO:0000313" key="2">
    <source>
        <dbReference type="Proteomes" id="UP001062846"/>
    </source>
</evidence>
<reference evidence="1" key="1">
    <citation type="submission" date="2022-02" db="EMBL/GenBank/DDBJ databases">
        <title>Plant Genome Project.</title>
        <authorList>
            <person name="Zhang R.-G."/>
        </authorList>
    </citation>
    <scope>NUCLEOTIDE SEQUENCE</scope>
    <source>
        <strain evidence="1">AT1</strain>
    </source>
</reference>
<comment type="caution">
    <text evidence="1">The sequence shown here is derived from an EMBL/GenBank/DDBJ whole genome shotgun (WGS) entry which is preliminary data.</text>
</comment>